<name>A0AAV7L4W6_PLEWA</name>
<evidence type="ECO:0000313" key="1">
    <source>
        <dbReference type="EMBL" id="KAJ1082805.1"/>
    </source>
</evidence>
<comment type="caution">
    <text evidence="1">The sequence shown here is derived from an EMBL/GenBank/DDBJ whole genome shotgun (WGS) entry which is preliminary data.</text>
</comment>
<accession>A0AAV7L4W6</accession>
<protein>
    <submittedName>
        <fullName evidence="1">Uncharacterized protein</fullName>
    </submittedName>
</protein>
<sequence>MDDSTDSIIGLILGAPAPLALVLRSPPRGMQPERGVARFWGVRLCLFARAHGPTWCFRAAGESAGGRRYERLSANEDVDGSSTVTREYWNPILVTIVMALGHTLCCTVKGNTCTHGCSVMGNCVSAAPALLGNLGSALHQATQN</sequence>
<evidence type="ECO:0000313" key="2">
    <source>
        <dbReference type="Proteomes" id="UP001066276"/>
    </source>
</evidence>
<gene>
    <name evidence="1" type="ORF">NDU88_002970</name>
</gene>
<dbReference type="EMBL" id="JANPWB010000016">
    <property type="protein sequence ID" value="KAJ1082805.1"/>
    <property type="molecule type" value="Genomic_DNA"/>
</dbReference>
<keyword evidence="2" id="KW-1185">Reference proteome</keyword>
<proteinExistence type="predicted"/>
<dbReference type="AlphaFoldDB" id="A0AAV7L4W6"/>
<organism evidence="1 2">
    <name type="scientific">Pleurodeles waltl</name>
    <name type="common">Iberian ribbed newt</name>
    <dbReference type="NCBI Taxonomy" id="8319"/>
    <lineage>
        <taxon>Eukaryota</taxon>
        <taxon>Metazoa</taxon>
        <taxon>Chordata</taxon>
        <taxon>Craniata</taxon>
        <taxon>Vertebrata</taxon>
        <taxon>Euteleostomi</taxon>
        <taxon>Amphibia</taxon>
        <taxon>Batrachia</taxon>
        <taxon>Caudata</taxon>
        <taxon>Salamandroidea</taxon>
        <taxon>Salamandridae</taxon>
        <taxon>Pleurodelinae</taxon>
        <taxon>Pleurodeles</taxon>
    </lineage>
</organism>
<reference evidence="1" key="1">
    <citation type="journal article" date="2022" name="bioRxiv">
        <title>Sequencing and chromosome-scale assembly of the giantPleurodeles waltlgenome.</title>
        <authorList>
            <person name="Brown T."/>
            <person name="Elewa A."/>
            <person name="Iarovenko S."/>
            <person name="Subramanian E."/>
            <person name="Araus A.J."/>
            <person name="Petzold A."/>
            <person name="Susuki M."/>
            <person name="Suzuki K.-i.T."/>
            <person name="Hayashi T."/>
            <person name="Toyoda A."/>
            <person name="Oliveira C."/>
            <person name="Osipova E."/>
            <person name="Leigh N.D."/>
            <person name="Simon A."/>
            <person name="Yun M.H."/>
        </authorList>
    </citation>
    <scope>NUCLEOTIDE SEQUENCE</scope>
    <source>
        <strain evidence="1">20211129_DDA</strain>
        <tissue evidence="1">Liver</tissue>
    </source>
</reference>
<dbReference type="Proteomes" id="UP001066276">
    <property type="component" value="Chromosome 12"/>
</dbReference>